<keyword evidence="1" id="KW-0812">Transmembrane</keyword>
<feature type="transmembrane region" description="Helical" evidence="1">
    <location>
        <begin position="80"/>
        <end position="98"/>
    </location>
</feature>
<dbReference type="EMBL" id="JAHQCW010000003">
    <property type="protein sequence ID" value="MBU9735542.1"/>
    <property type="molecule type" value="Genomic_DNA"/>
</dbReference>
<evidence type="ECO:0000256" key="1">
    <source>
        <dbReference type="SAM" id="Phobius"/>
    </source>
</evidence>
<protein>
    <submittedName>
        <fullName evidence="3">Acyltransferase family protein</fullName>
    </submittedName>
</protein>
<feature type="transmembrane region" description="Helical" evidence="1">
    <location>
        <begin position="134"/>
        <end position="150"/>
    </location>
</feature>
<evidence type="ECO:0000313" key="3">
    <source>
        <dbReference type="EMBL" id="MBU9735542.1"/>
    </source>
</evidence>
<feature type="transmembrane region" description="Helical" evidence="1">
    <location>
        <begin position="38"/>
        <end position="60"/>
    </location>
</feature>
<dbReference type="RefSeq" id="WP_238720604.1">
    <property type="nucleotide sequence ID" value="NZ_JAHQCW010000003.1"/>
</dbReference>
<sequence length="336" mass="38790">MVTGSRNKSIDFYKGMLMFGVIWGHTITALRAGMGESVWLLTFFRTYDMPFFMLLSGFFLARSMEKRKWTQEFIHKFRHLVIPVILWELLINIWGPLFDSVRNLFSLWFLWSAIGCSFIMIILCGIVKSKRWQIIISIFLIITFHMTDIIPFNMGYMFPFFVIGYYTKDLSRLIKGRTRSVLWIGAMVCFVILQCFWSGQFNVWNAGTSLFSGIDNIEFIILMRGLIGITGCITMKVVFDAGYLYLDTKSKALTEFWVKVGQNTMPLYILQSVIIENFLGKFVSLLCMNIGSNPLVVNIKLLGIFLAPCVALVAIVLELYIIALIRRIPRISEWLL</sequence>
<feature type="transmembrane region" description="Helical" evidence="1">
    <location>
        <begin position="181"/>
        <end position="199"/>
    </location>
</feature>
<keyword evidence="1" id="KW-0472">Membrane</keyword>
<dbReference type="Pfam" id="PF01757">
    <property type="entry name" value="Acyl_transf_3"/>
    <property type="match status" value="1"/>
</dbReference>
<keyword evidence="1" id="KW-1133">Transmembrane helix</keyword>
<dbReference type="AlphaFoldDB" id="A0A949N9M8"/>
<reference evidence="3" key="1">
    <citation type="submission" date="2021-06" db="EMBL/GenBank/DDBJ databases">
        <title>Description of novel taxa of the family Lachnospiraceae.</title>
        <authorList>
            <person name="Chaplin A.V."/>
            <person name="Sokolova S.R."/>
            <person name="Pikina A.P."/>
            <person name="Korzhanova M."/>
            <person name="Belova V."/>
            <person name="Korostin D."/>
            <person name="Efimov B.A."/>
        </authorList>
    </citation>
    <scope>NUCLEOTIDE SEQUENCE</scope>
    <source>
        <strain evidence="3">ASD5720</strain>
    </source>
</reference>
<keyword evidence="4" id="KW-1185">Reference proteome</keyword>
<dbReference type="InterPro" id="IPR002656">
    <property type="entry name" value="Acyl_transf_3_dom"/>
</dbReference>
<keyword evidence="3" id="KW-0012">Acyltransferase</keyword>
<gene>
    <name evidence="3" type="ORF">KTH89_03270</name>
</gene>
<dbReference type="GO" id="GO:0016747">
    <property type="term" value="F:acyltransferase activity, transferring groups other than amino-acyl groups"/>
    <property type="evidence" value="ECO:0007669"/>
    <property type="project" value="InterPro"/>
</dbReference>
<dbReference type="Proteomes" id="UP000712157">
    <property type="component" value="Unassembled WGS sequence"/>
</dbReference>
<feature type="transmembrane region" description="Helical" evidence="1">
    <location>
        <begin position="12"/>
        <end position="32"/>
    </location>
</feature>
<organism evidence="3 4">
    <name type="scientific">Diplocloster agilis</name>
    <dbReference type="NCBI Taxonomy" id="2850323"/>
    <lineage>
        <taxon>Bacteria</taxon>
        <taxon>Bacillati</taxon>
        <taxon>Bacillota</taxon>
        <taxon>Clostridia</taxon>
        <taxon>Lachnospirales</taxon>
        <taxon>Lachnospiraceae</taxon>
        <taxon>Diplocloster</taxon>
    </lineage>
</organism>
<feature type="transmembrane region" description="Helical" evidence="1">
    <location>
        <begin position="303"/>
        <end position="325"/>
    </location>
</feature>
<feature type="domain" description="Acyltransferase 3" evidence="2">
    <location>
        <begin position="7"/>
        <end position="312"/>
    </location>
</feature>
<evidence type="ECO:0000313" key="4">
    <source>
        <dbReference type="Proteomes" id="UP000712157"/>
    </source>
</evidence>
<feature type="transmembrane region" description="Helical" evidence="1">
    <location>
        <begin position="104"/>
        <end position="127"/>
    </location>
</feature>
<feature type="transmembrane region" description="Helical" evidence="1">
    <location>
        <begin position="219"/>
        <end position="246"/>
    </location>
</feature>
<keyword evidence="3" id="KW-0808">Transferase</keyword>
<comment type="caution">
    <text evidence="3">The sequence shown here is derived from an EMBL/GenBank/DDBJ whole genome shotgun (WGS) entry which is preliminary data.</text>
</comment>
<evidence type="ECO:0000259" key="2">
    <source>
        <dbReference type="Pfam" id="PF01757"/>
    </source>
</evidence>
<accession>A0A949N9M8</accession>
<name>A0A949N9M8_9FIRM</name>
<proteinExistence type="predicted"/>